<feature type="transmembrane region" description="Helical" evidence="6">
    <location>
        <begin position="54"/>
        <end position="72"/>
    </location>
</feature>
<keyword evidence="8" id="KW-1185">Reference proteome</keyword>
<keyword evidence="5 6" id="KW-0472">Membrane</keyword>
<feature type="transmembrane region" description="Helical" evidence="6">
    <location>
        <begin position="254"/>
        <end position="282"/>
    </location>
</feature>
<protein>
    <submittedName>
        <fullName evidence="7">Lysylphosphatidylglycerol synthase domain-containing protein</fullName>
    </submittedName>
</protein>
<dbReference type="Pfam" id="PF03706">
    <property type="entry name" value="LPG_synthase_TM"/>
    <property type="match status" value="1"/>
</dbReference>
<evidence type="ECO:0000256" key="2">
    <source>
        <dbReference type="ARBA" id="ARBA00022475"/>
    </source>
</evidence>
<gene>
    <name evidence="7" type="ORF">ACFQ1Q_06945</name>
</gene>
<feature type="transmembrane region" description="Helical" evidence="6">
    <location>
        <begin position="167"/>
        <end position="185"/>
    </location>
</feature>
<accession>A0ABW3N5L7</accession>
<keyword evidence="3 6" id="KW-0812">Transmembrane</keyword>
<keyword evidence="4 6" id="KW-1133">Transmembrane helix</keyword>
<dbReference type="RefSeq" id="WP_386129317.1">
    <property type="nucleotide sequence ID" value="NZ_JBHTJL010000009.1"/>
</dbReference>
<name>A0ABW3N5L7_9FLAO</name>
<evidence type="ECO:0000256" key="4">
    <source>
        <dbReference type="ARBA" id="ARBA00022989"/>
    </source>
</evidence>
<evidence type="ECO:0000256" key="1">
    <source>
        <dbReference type="ARBA" id="ARBA00004651"/>
    </source>
</evidence>
<evidence type="ECO:0000256" key="5">
    <source>
        <dbReference type="ARBA" id="ARBA00023136"/>
    </source>
</evidence>
<keyword evidence="2" id="KW-1003">Cell membrane</keyword>
<dbReference type="Proteomes" id="UP001597013">
    <property type="component" value="Unassembled WGS sequence"/>
</dbReference>
<feature type="transmembrane region" description="Helical" evidence="6">
    <location>
        <begin position="213"/>
        <end position="234"/>
    </location>
</feature>
<proteinExistence type="predicted"/>
<dbReference type="EMBL" id="JBHTJL010000009">
    <property type="protein sequence ID" value="MFD1062979.1"/>
    <property type="molecule type" value="Genomic_DNA"/>
</dbReference>
<dbReference type="InterPro" id="IPR022791">
    <property type="entry name" value="L-PG_synthase/AglD"/>
</dbReference>
<reference evidence="8" key="1">
    <citation type="journal article" date="2019" name="Int. J. Syst. Evol. Microbiol.">
        <title>The Global Catalogue of Microorganisms (GCM) 10K type strain sequencing project: providing services to taxonomists for standard genome sequencing and annotation.</title>
        <authorList>
            <consortium name="The Broad Institute Genomics Platform"/>
            <consortium name="The Broad Institute Genome Sequencing Center for Infectious Disease"/>
            <person name="Wu L."/>
            <person name="Ma J."/>
        </authorList>
    </citation>
    <scope>NUCLEOTIDE SEQUENCE [LARGE SCALE GENOMIC DNA]</scope>
    <source>
        <strain evidence="8">CCUG 62215</strain>
    </source>
</reference>
<evidence type="ECO:0000256" key="6">
    <source>
        <dbReference type="SAM" id="Phobius"/>
    </source>
</evidence>
<comment type="caution">
    <text evidence="7">The sequence shown here is derived from an EMBL/GenBank/DDBJ whole genome shotgun (WGS) entry which is preliminary data.</text>
</comment>
<evidence type="ECO:0000256" key="3">
    <source>
        <dbReference type="ARBA" id="ARBA00022692"/>
    </source>
</evidence>
<evidence type="ECO:0000313" key="7">
    <source>
        <dbReference type="EMBL" id="MFD1062979.1"/>
    </source>
</evidence>
<organism evidence="7 8">
    <name type="scientific">Winogradskyella litorisediminis</name>
    <dbReference type="NCBI Taxonomy" id="1156618"/>
    <lineage>
        <taxon>Bacteria</taxon>
        <taxon>Pseudomonadati</taxon>
        <taxon>Bacteroidota</taxon>
        <taxon>Flavobacteriia</taxon>
        <taxon>Flavobacteriales</taxon>
        <taxon>Flavobacteriaceae</taxon>
        <taxon>Winogradskyella</taxon>
    </lineage>
</organism>
<feature type="transmembrane region" description="Helical" evidence="6">
    <location>
        <begin position="12"/>
        <end position="30"/>
    </location>
</feature>
<comment type="subcellular location">
    <subcellularLocation>
        <location evidence="1">Cell membrane</location>
        <topology evidence="1">Multi-pass membrane protein</topology>
    </subcellularLocation>
</comment>
<feature type="transmembrane region" description="Helical" evidence="6">
    <location>
        <begin position="294"/>
        <end position="313"/>
    </location>
</feature>
<evidence type="ECO:0000313" key="8">
    <source>
        <dbReference type="Proteomes" id="UP001597013"/>
    </source>
</evidence>
<sequence>MFGNLPYKSKQFFIAIIKLSIIVGATYYIYNRIANNSEIDFSEFKAILIKNEVFSAKNIIFLLILTFFNWFFEIMKWKKLVSKVKKITFFEALEQSLGGLTASLITPNRIGDYGAKAVYFNKSHRKQIVFLNLIGNAYQMSVTTIIGLIGFTLFYFKYDLELNFRKVSRFLIIIVVVTGFFAFGLKQSSFKIKGFSVERVINYVISLPKHTHILTFFFSLIRYAIFSFQFYFLLTIFGVNIDYKSAMITISSMYLISSIVPSLAVFDVLIKTSAAVYLFAFLGVDELTIVSISLLMWLLNFVIPSIFGSYFVLNFRLPKTSE</sequence>
<feature type="transmembrane region" description="Helical" evidence="6">
    <location>
        <begin position="129"/>
        <end position="155"/>
    </location>
</feature>